<organism evidence="1 2">
    <name type="scientific">Cichorium intybus</name>
    <name type="common">Chicory</name>
    <dbReference type="NCBI Taxonomy" id="13427"/>
    <lineage>
        <taxon>Eukaryota</taxon>
        <taxon>Viridiplantae</taxon>
        <taxon>Streptophyta</taxon>
        <taxon>Embryophyta</taxon>
        <taxon>Tracheophyta</taxon>
        <taxon>Spermatophyta</taxon>
        <taxon>Magnoliopsida</taxon>
        <taxon>eudicotyledons</taxon>
        <taxon>Gunneridae</taxon>
        <taxon>Pentapetalae</taxon>
        <taxon>asterids</taxon>
        <taxon>campanulids</taxon>
        <taxon>Asterales</taxon>
        <taxon>Asteraceae</taxon>
        <taxon>Cichorioideae</taxon>
        <taxon>Cichorieae</taxon>
        <taxon>Cichoriinae</taxon>
        <taxon>Cichorium</taxon>
    </lineage>
</organism>
<proteinExistence type="predicted"/>
<reference evidence="2" key="1">
    <citation type="journal article" date="2022" name="Mol. Ecol. Resour.">
        <title>The genomes of chicory, endive, great burdock and yacon provide insights into Asteraceae palaeo-polyploidization history and plant inulin production.</title>
        <authorList>
            <person name="Fan W."/>
            <person name="Wang S."/>
            <person name="Wang H."/>
            <person name="Wang A."/>
            <person name="Jiang F."/>
            <person name="Liu H."/>
            <person name="Zhao H."/>
            <person name="Xu D."/>
            <person name="Zhang Y."/>
        </authorList>
    </citation>
    <scope>NUCLEOTIDE SEQUENCE [LARGE SCALE GENOMIC DNA]</scope>
    <source>
        <strain evidence="2">cv. Punajuju</strain>
    </source>
</reference>
<evidence type="ECO:0000313" key="2">
    <source>
        <dbReference type="Proteomes" id="UP001055811"/>
    </source>
</evidence>
<name>A0ACB9F6Y0_CICIN</name>
<reference evidence="1 2" key="2">
    <citation type="journal article" date="2022" name="Mol. Ecol. Resour.">
        <title>The genomes of chicory, endive, great burdock and yacon provide insights into Asteraceae paleo-polyploidization history and plant inulin production.</title>
        <authorList>
            <person name="Fan W."/>
            <person name="Wang S."/>
            <person name="Wang H."/>
            <person name="Wang A."/>
            <person name="Jiang F."/>
            <person name="Liu H."/>
            <person name="Zhao H."/>
            <person name="Xu D."/>
            <person name="Zhang Y."/>
        </authorList>
    </citation>
    <scope>NUCLEOTIDE SEQUENCE [LARGE SCALE GENOMIC DNA]</scope>
    <source>
        <strain evidence="2">cv. Punajuju</strain>
        <tissue evidence="1">Leaves</tissue>
    </source>
</reference>
<dbReference type="EMBL" id="CM042011">
    <property type="protein sequence ID" value="KAI3766875.1"/>
    <property type="molecule type" value="Genomic_DNA"/>
</dbReference>
<evidence type="ECO:0000313" key="1">
    <source>
        <dbReference type="EMBL" id="KAI3766875.1"/>
    </source>
</evidence>
<comment type="caution">
    <text evidence="1">The sequence shown here is derived from an EMBL/GenBank/DDBJ whole genome shotgun (WGS) entry which is preliminary data.</text>
</comment>
<keyword evidence="2" id="KW-1185">Reference proteome</keyword>
<sequence length="68" mass="7808">MLNVKKDHNIERNMKNRKGPRVELPIAMEEGKNHIFVIPLTTIYSNFLTSFIFVSSNFKPLNLSISSS</sequence>
<gene>
    <name evidence="1" type="ORF">L2E82_16951</name>
</gene>
<protein>
    <submittedName>
        <fullName evidence="1">Uncharacterized protein</fullName>
    </submittedName>
</protein>
<accession>A0ACB9F6Y0</accession>
<dbReference type="Proteomes" id="UP001055811">
    <property type="component" value="Linkage Group LG03"/>
</dbReference>